<sequence>MFFLTFNYFVVLILTALAFLLRQYYLFHADRVSRRGKGNGKQEAPPPAPEAENTRRAFPPLYLPLGLNHF</sequence>
<organism evidence="3 4">
    <name type="scientific">Salix brachista</name>
    <dbReference type="NCBI Taxonomy" id="2182728"/>
    <lineage>
        <taxon>Eukaryota</taxon>
        <taxon>Viridiplantae</taxon>
        <taxon>Streptophyta</taxon>
        <taxon>Embryophyta</taxon>
        <taxon>Tracheophyta</taxon>
        <taxon>Spermatophyta</taxon>
        <taxon>Magnoliopsida</taxon>
        <taxon>eudicotyledons</taxon>
        <taxon>Gunneridae</taxon>
        <taxon>Pentapetalae</taxon>
        <taxon>rosids</taxon>
        <taxon>fabids</taxon>
        <taxon>Malpighiales</taxon>
        <taxon>Salicaceae</taxon>
        <taxon>Saliceae</taxon>
        <taxon>Salix</taxon>
    </lineage>
</organism>
<keyword evidence="2" id="KW-1133">Transmembrane helix</keyword>
<feature type="transmembrane region" description="Helical" evidence="2">
    <location>
        <begin position="6"/>
        <end position="27"/>
    </location>
</feature>
<gene>
    <name evidence="3" type="ORF">DKX38_007587</name>
</gene>
<evidence type="ECO:0000256" key="1">
    <source>
        <dbReference type="SAM" id="MobiDB-lite"/>
    </source>
</evidence>
<evidence type="ECO:0000313" key="3">
    <source>
        <dbReference type="EMBL" id="KAB5556678.1"/>
    </source>
</evidence>
<keyword evidence="2" id="KW-0472">Membrane</keyword>
<evidence type="ECO:0000256" key="2">
    <source>
        <dbReference type="SAM" id="Phobius"/>
    </source>
</evidence>
<dbReference type="Proteomes" id="UP000326939">
    <property type="component" value="Chromosome 5"/>
</dbReference>
<evidence type="ECO:0000313" key="4">
    <source>
        <dbReference type="Proteomes" id="UP000326939"/>
    </source>
</evidence>
<name>A0A5N5MP27_9ROSI</name>
<dbReference type="AlphaFoldDB" id="A0A5N5MP27"/>
<proteinExistence type="predicted"/>
<protein>
    <submittedName>
        <fullName evidence="3">Uncharacterized protein</fullName>
    </submittedName>
</protein>
<keyword evidence="4" id="KW-1185">Reference proteome</keyword>
<comment type="caution">
    <text evidence="3">The sequence shown here is derived from an EMBL/GenBank/DDBJ whole genome shotgun (WGS) entry which is preliminary data.</text>
</comment>
<dbReference type="EMBL" id="VDCV01000005">
    <property type="protein sequence ID" value="KAB5556678.1"/>
    <property type="molecule type" value="Genomic_DNA"/>
</dbReference>
<feature type="region of interest" description="Disordered" evidence="1">
    <location>
        <begin position="34"/>
        <end position="54"/>
    </location>
</feature>
<accession>A0A5N5MP27</accession>
<keyword evidence="2" id="KW-0812">Transmembrane</keyword>
<reference evidence="4" key="1">
    <citation type="journal article" date="2019" name="Gigascience">
        <title>De novo genome assembly of the endangered Acer yangbiense, a plant species with extremely small populations endemic to Yunnan Province, China.</title>
        <authorList>
            <person name="Yang J."/>
            <person name="Wariss H.M."/>
            <person name="Tao L."/>
            <person name="Zhang R."/>
            <person name="Yun Q."/>
            <person name="Hollingsworth P."/>
            <person name="Dao Z."/>
            <person name="Luo G."/>
            <person name="Guo H."/>
            <person name="Ma Y."/>
            <person name="Sun W."/>
        </authorList>
    </citation>
    <scope>NUCLEOTIDE SEQUENCE [LARGE SCALE GENOMIC DNA]</scope>
    <source>
        <strain evidence="4">cv. br00</strain>
    </source>
</reference>